<dbReference type="PANTHER" id="PTHR42280">
    <property type="entry name" value="CITG FAMILY PROTEIN"/>
    <property type="match status" value="1"/>
</dbReference>
<dbReference type="InterPro" id="IPR012292">
    <property type="entry name" value="Globin/Proto"/>
</dbReference>
<dbReference type="Gene3D" id="1.10.490.10">
    <property type="entry name" value="Globins"/>
    <property type="match status" value="1"/>
</dbReference>
<dbReference type="GO" id="GO:0020037">
    <property type="term" value="F:heme binding"/>
    <property type="evidence" value="ECO:0007669"/>
    <property type="project" value="InterPro"/>
</dbReference>
<dbReference type="GO" id="GO:0019825">
    <property type="term" value="F:oxygen binding"/>
    <property type="evidence" value="ECO:0007669"/>
    <property type="project" value="InterPro"/>
</dbReference>
<dbReference type="InterPro" id="IPR002736">
    <property type="entry name" value="CitG"/>
</dbReference>
<dbReference type="EMBL" id="EQ987297">
    <property type="protein sequence ID" value="EEF23200.1"/>
    <property type="molecule type" value="Genomic_DNA"/>
</dbReference>
<keyword evidence="2" id="KW-1185">Reference proteome</keyword>
<dbReference type="InterPro" id="IPR009050">
    <property type="entry name" value="Globin-like_sf"/>
</dbReference>
<dbReference type="CDD" id="cd00454">
    <property type="entry name" value="TrHb1_N"/>
    <property type="match status" value="1"/>
</dbReference>
<dbReference type="GO" id="GO:0046917">
    <property type="term" value="F:triphosphoribosyl-dephospho-CoA synthase activity"/>
    <property type="evidence" value="ECO:0007669"/>
    <property type="project" value="InterPro"/>
</dbReference>
<evidence type="ECO:0008006" key="3">
    <source>
        <dbReference type="Google" id="ProtNLM"/>
    </source>
</evidence>
<organism evidence="1 2">
    <name type="scientific">Ricinus communis</name>
    <name type="common">Castor bean</name>
    <dbReference type="NCBI Taxonomy" id="3988"/>
    <lineage>
        <taxon>Eukaryota</taxon>
        <taxon>Viridiplantae</taxon>
        <taxon>Streptophyta</taxon>
        <taxon>Embryophyta</taxon>
        <taxon>Tracheophyta</taxon>
        <taxon>Spermatophyta</taxon>
        <taxon>Magnoliopsida</taxon>
        <taxon>eudicotyledons</taxon>
        <taxon>Gunneridae</taxon>
        <taxon>Pentapetalae</taxon>
        <taxon>rosids</taxon>
        <taxon>fabids</taxon>
        <taxon>Malpighiales</taxon>
        <taxon>Euphorbiaceae</taxon>
        <taxon>Acalyphoideae</taxon>
        <taxon>Acalypheae</taxon>
        <taxon>Ricinus</taxon>
    </lineage>
</organism>
<dbReference type="Pfam" id="PF01874">
    <property type="entry name" value="CitG"/>
    <property type="match status" value="1"/>
</dbReference>
<gene>
    <name evidence="1" type="ORF">RCOM_2043230</name>
</gene>
<dbReference type="PANTHER" id="PTHR42280:SF1">
    <property type="entry name" value="CITG FAMILY PROTEIN"/>
    <property type="match status" value="1"/>
</dbReference>
<proteinExistence type="predicted"/>
<dbReference type="GO" id="GO:0005524">
    <property type="term" value="F:ATP binding"/>
    <property type="evidence" value="ECO:0007669"/>
    <property type="project" value="InterPro"/>
</dbReference>
<sequence length="269" mass="29504">MARFSDSHVSRKYGTAAAEALRVEALEHEQTLWDCENPKTCFGQLLRFDASLKNRRLNPGTSADLTVATLLAASLDKWMMDKGSVYGNLTNARKLNQVSGGGEQGSVYGSHTNARRLTSARSENSQGSVYGSLINAQRLVTINANAFTNNASLLGRIGGDVAAGPLLRYFYAKALRDKRIRSFFDYDDVRDMERRIQGQLAFLKSALGGLKNAEVTNGVAHLSTLGLSDTHFDAVIDNLVVTLREQNLPSQLIKEMVAFCDDLRKEVLG</sequence>
<reference evidence="2" key="1">
    <citation type="journal article" date="2010" name="Nat. Biotechnol.">
        <title>Draft genome sequence of the oilseed species Ricinus communis.</title>
        <authorList>
            <person name="Chan A.P."/>
            <person name="Crabtree J."/>
            <person name="Zhao Q."/>
            <person name="Lorenzi H."/>
            <person name="Orvis J."/>
            <person name="Puiu D."/>
            <person name="Melake-Berhan A."/>
            <person name="Jones K.M."/>
            <person name="Redman J."/>
            <person name="Chen G."/>
            <person name="Cahoon E.B."/>
            <person name="Gedil M."/>
            <person name="Stanke M."/>
            <person name="Haas B.J."/>
            <person name="Wortman J.R."/>
            <person name="Fraser-Liggett C.M."/>
            <person name="Ravel J."/>
            <person name="Rabinowicz P.D."/>
        </authorList>
    </citation>
    <scope>NUCLEOTIDE SEQUENCE [LARGE SCALE GENOMIC DNA]</scope>
    <source>
        <strain evidence="2">cv. Hale</strain>
    </source>
</reference>
<protein>
    <recommendedName>
        <fullName evidence="3">Triphosphoribosyl-dephospho-CoA synthase</fullName>
    </recommendedName>
</protein>
<dbReference type="SUPFAM" id="SSF46458">
    <property type="entry name" value="Globin-like"/>
    <property type="match status" value="1"/>
</dbReference>
<dbReference type="Proteomes" id="UP000008311">
    <property type="component" value="Unassembled WGS sequence"/>
</dbReference>
<dbReference type="AlphaFoldDB" id="B9TLR4"/>
<evidence type="ECO:0000313" key="2">
    <source>
        <dbReference type="Proteomes" id="UP000008311"/>
    </source>
</evidence>
<evidence type="ECO:0000313" key="1">
    <source>
        <dbReference type="EMBL" id="EEF23200.1"/>
    </source>
</evidence>
<accession>B9TLR4</accession>
<name>B9TLR4_RICCO</name>
<dbReference type="InParanoid" id="B9TLR4"/>
<dbReference type="Gene3D" id="1.10.4200.10">
    <property type="entry name" value="Triphosphoribosyl-dephospho-CoA protein"/>
    <property type="match status" value="1"/>
</dbReference>